<evidence type="ECO:0000313" key="1">
    <source>
        <dbReference type="EMBL" id="KAI9916416.1"/>
    </source>
</evidence>
<dbReference type="Proteomes" id="UP001163321">
    <property type="component" value="Chromosome 2"/>
</dbReference>
<protein>
    <submittedName>
        <fullName evidence="1">Uncharacterized protein</fullName>
    </submittedName>
</protein>
<reference evidence="1 2" key="1">
    <citation type="journal article" date="2022" name="bioRxiv">
        <title>The genome of the oomycete Peronosclerospora sorghi, a cosmopolitan pathogen of maize and sorghum, is inflated with dispersed pseudogenes.</title>
        <authorList>
            <person name="Fletcher K."/>
            <person name="Martin F."/>
            <person name="Isakeit T."/>
            <person name="Cavanaugh K."/>
            <person name="Magill C."/>
            <person name="Michelmore R."/>
        </authorList>
    </citation>
    <scope>NUCLEOTIDE SEQUENCE [LARGE SCALE GENOMIC DNA]</scope>
    <source>
        <strain evidence="1">P6</strain>
    </source>
</reference>
<accession>A0ACC0WFC9</accession>
<sequence length="318" mass="36925">MDDFSSLLIIFYTVLFNLIEQVRIGIALVVAVLGALYLWNQSVANLGSTKMQRDFNFVRVLKCTETRQSWIRILNQLIVKITLHKILMNDIYNTFLGDVSRDVKPYKVNLIYPATDRPVRKHTNQNFYMVETKEAYRKITKPYIDSIPPDSIYWLLNLLSLKDCSKSETDQIIYEDIHPCNGFLESLYCVAIVHDRSLRSLRDLTGSHKFISGTLSSLYVLPANSNTTLEVLHRKFGVNASFIRMYLHCQPTYYHLHAHFSHVKMTQGTYTGKAVLLEDVINNFCINSDHYEKATLSYVIGDVQHKQLFELYREKHII</sequence>
<evidence type="ECO:0000313" key="2">
    <source>
        <dbReference type="Proteomes" id="UP001163321"/>
    </source>
</evidence>
<proteinExistence type="predicted"/>
<organism evidence="1 2">
    <name type="scientific">Peronosclerospora sorghi</name>
    <dbReference type="NCBI Taxonomy" id="230839"/>
    <lineage>
        <taxon>Eukaryota</taxon>
        <taxon>Sar</taxon>
        <taxon>Stramenopiles</taxon>
        <taxon>Oomycota</taxon>
        <taxon>Peronosporomycetes</taxon>
        <taxon>Peronosporales</taxon>
        <taxon>Peronosporaceae</taxon>
        <taxon>Peronosclerospora</taxon>
    </lineage>
</organism>
<gene>
    <name evidence="1" type="ORF">PsorP6_017872</name>
</gene>
<name>A0ACC0WFC9_9STRA</name>
<keyword evidence="2" id="KW-1185">Reference proteome</keyword>
<comment type="caution">
    <text evidence="1">The sequence shown here is derived from an EMBL/GenBank/DDBJ whole genome shotgun (WGS) entry which is preliminary data.</text>
</comment>
<dbReference type="EMBL" id="CM047581">
    <property type="protein sequence ID" value="KAI9916416.1"/>
    <property type="molecule type" value="Genomic_DNA"/>
</dbReference>